<dbReference type="AlphaFoldDB" id="A0A6L2LNC1"/>
<comment type="caution">
    <text evidence="1">The sequence shown here is derived from an EMBL/GenBank/DDBJ whole genome shotgun (WGS) entry which is preliminary data.</text>
</comment>
<sequence length="107" mass="11945">MKEYAFLSVTHTIADDSQVTANAIRECTIAPEEGIEGREAPATTVGINKNVMRILPIGSRDMVNRNSVPVSRIFDCLRNILWNSVESNYMTHTGIIHLTYGPLRIDL</sequence>
<reference evidence="1" key="1">
    <citation type="journal article" date="2019" name="Sci. Rep.">
        <title>Draft genome of Tanacetum cinerariifolium, the natural source of mosquito coil.</title>
        <authorList>
            <person name="Yamashiro T."/>
            <person name="Shiraishi A."/>
            <person name="Satake H."/>
            <person name="Nakayama K."/>
        </authorList>
    </citation>
    <scope>NUCLEOTIDE SEQUENCE</scope>
</reference>
<name>A0A6L2LNC1_TANCI</name>
<evidence type="ECO:0000313" key="1">
    <source>
        <dbReference type="EMBL" id="GEU63283.1"/>
    </source>
</evidence>
<organism evidence="1">
    <name type="scientific">Tanacetum cinerariifolium</name>
    <name type="common">Dalmatian daisy</name>
    <name type="synonym">Chrysanthemum cinerariifolium</name>
    <dbReference type="NCBI Taxonomy" id="118510"/>
    <lineage>
        <taxon>Eukaryota</taxon>
        <taxon>Viridiplantae</taxon>
        <taxon>Streptophyta</taxon>
        <taxon>Embryophyta</taxon>
        <taxon>Tracheophyta</taxon>
        <taxon>Spermatophyta</taxon>
        <taxon>Magnoliopsida</taxon>
        <taxon>eudicotyledons</taxon>
        <taxon>Gunneridae</taxon>
        <taxon>Pentapetalae</taxon>
        <taxon>asterids</taxon>
        <taxon>campanulids</taxon>
        <taxon>Asterales</taxon>
        <taxon>Asteraceae</taxon>
        <taxon>Asteroideae</taxon>
        <taxon>Anthemideae</taxon>
        <taxon>Anthemidinae</taxon>
        <taxon>Tanacetum</taxon>
    </lineage>
</organism>
<gene>
    <name evidence="1" type="ORF">Tci_035261</name>
</gene>
<accession>A0A6L2LNC1</accession>
<proteinExistence type="predicted"/>
<protein>
    <submittedName>
        <fullName evidence="1">Uncharacterized protein</fullName>
    </submittedName>
</protein>
<dbReference type="EMBL" id="BKCJ010004820">
    <property type="protein sequence ID" value="GEU63283.1"/>
    <property type="molecule type" value="Genomic_DNA"/>
</dbReference>